<feature type="transmembrane region" description="Helical" evidence="5">
    <location>
        <begin position="120"/>
        <end position="141"/>
    </location>
</feature>
<evidence type="ECO:0000256" key="5">
    <source>
        <dbReference type="SAM" id="Phobius"/>
    </source>
</evidence>
<feature type="transmembrane region" description="Helical" evidence="5">
    <location>
        <begin position="65"/>
        <end position="83"/>
    </location>
</feature>
<feature type="transmembrane region" description="Helical" evidence="5">
    <location>
        <begin position="95"/>
        <end position="113"/>
    </location>
</feature>
<dbReference type="Proteomes" id="UP000177583">
    <property type="component" value="Unassembled WGS sequence"/>
</dbReference>
<sequence>MIHRYKPPANLFFGALVLAFWIKFNIVLFTYKPYTATKFYFPLFLLALGTQLWHNRKAQVWKDPALVSGIVFFILLVLPLGYLHSPAEGAVYRQYALSLGSFFVLFVGAFFLDPQEKDRLLWGVWAFCLIALAYVLAQFHWGLIYEPGHFRGQEAFNRPYGILDDPAHSAGVYLLGLTLTADRALKTKGAWWLWALVPPFLYALWISRTLGAYLGVAGMAAFLPFLGLLFWKRPGARPLGLGLFLFWCSWLPILLVIADFYKLDLWGLRDWTKGTEKFWSFELRIDLVYNSLNIFFAHPFTGVGLANDFTQPIQYLYASSWDIYGKGLHLHTTPLAILANGGILAAVPFGAFLFFTLLSYAQKIIWASTQKERARAILWLSFFLGLQFLSFSLLMLYSVTYWFSLILPHLLWAEEPRIP</sequence>
<feature type="transmembrane region" description="Helical" evidence="5">
    <location>
        <begin position="335"/>
        <end position="355"/>
    </location>
</feature>
<protein>
    <recommendedName>
        <fullName evidence="6">O-antigen ligase-related domain-containing protein</fullName>
    </recommendedName>
</protein>
<dbReference type="PANTHER" id="PTHR37422:SF13">
    <property type="entry name" value="LIPOPOLYSACCHARIDE BIOSYNTHESIS PROTEIN PA4999-RELATED"/>
    <property type="match status" value="1"/>
</dbReference>
<dbReference type="Pfam" id="PF04932">
    <property type="entry name" value="Wzy_C"/>
    <property type="match status" value="1"/>
</dbReference>
<accession>A0A1F6GMJ8</accession>
<reference evidence="7 8" key="1">
    <citation type="journal article" date="2016" name="Nat. Commun.">
        <title>Thousands of microbial genomes shed light on interconnected biogeochemical processes in an aquifer system.</title>
        <authorList>
            <person name="Anantharaman K."/>
            <person name="Brown C.T."/>
            <person name="Hug L.A."/>
            <person name="Sharon I."/>
            <person name="Castelle C.J."/>
            <person name="Probst A.J."/>
            <person name="Thomas B.C."/>
            <person name="Singh A."/>
            <person name="Wilkins M.J."/>
            <person name="Karaoz U."/>
            <person name="Brodie E.L."/>
            <person name="Williams K.H."/>
            <person name="Hubbard S.S."/>
            <person name="Banfield J.F."/>
        </authorList>
    </citation>
    <scope>NUCLEOTIDE SEQUENCE [LARGE SCALE GENOMIC DNA]</scope>
</reference>
<dbReference type="GO" id="GO:0016020">
    <property type="term" value="C:membrane"/>
    <property type="evidence" value="ECO:0007669"/>
    <property type="project" value="UniProtKB-SubCell"/>
</dbReference>
<evidence type="ECO:0000259" key="6">
    <source>
        <dbReference type="Pfam" id="PF04932"/>
    </source>
</evidence>
<name>A0A1F6GMJ8_9PROT</name>
<evidence type="ECO:0000256" key="4">
    <source>
        <dbReference type="ARBA" id="ARBA00023136"/>
    </source>
</evidence>
<dbReference type="EMBL" id="MFNF01000059">
    <property type="protein sequence ID" value="OGG99290.1"/>
    <property type="molecule type" value="Genomic_DNA"/>
</dbReference>
<proteinExistence type="predicted"/>
<dbReference type="PANTHER" id="PTHR37422">
    <property type="entry name" value="TEICHURONIC ACID BIOSYNTHESIS PROTEIN TUAE"/>
    <property type="match status" value="1"/>
</dbReference>
<dbReference type="InterPro" id="IPR007016">
    <property type="entry name" value="O-antigen_ligase-rel_domated"/>
</dbReference>
<evidence type="ECO:0000313" key="7">
    <source>
        <dbReference type="EMBL" id="OGG99290.1"/>
    </source>
</evidence>
<feature type="transmembrane region" description="Helical" evidence="5">
    <location>
        <begin position="12"/>
        <end position="31"/>
    </location>
</feature>
<evidence type="ECO:0000256" key="3">
    <source>
        <dbReference type="ARBA" id="ARBA00022989"/>
    </source>
</evidence>
<feature type="transmembrane region" description="Helical" evidence="5">
    <location>
        <begin position="243"/>
        <end position="261"/>
    </location>
</feature>
<feature type="transmembrane region" description="Helical" evidence="5">
    <location>
        <begin position="376"/>
        <end position="403"/>
    </location>
</feature>
<evidence type="ECO:0000256" key="1">
    <source>
        <dbReference type="ARBA" id="ARBA00004141"/>
    </source>
</evidence>
<keyword evidence="2 5" id="KW-0812">Transmembrane</keyword>
<gene>
    <name evidence="7" type="ORF">A2557_02055</name>
</gene>
<keyword evidence="4 5" id="KW-0472">Membrane</keyword>
<dbReference type="InterPro" id="IPR051533">
    <property type="entry name" value="WaaL-like"/>
</dbReference>
<feature type="transmembrane region" description="Helical" evidence="5">
    <location>
        <begin position="189"/>
        <end position="206"/>
    </location>
</feature>
<evidence type="ECO:0000313" key="8">
    <source>
        <dbReference type="Proteomes" id="UP000177583"/>
    </source>
</evidence>
<feature type="domain" description="O-antigen ligase-related" evidence="6">
    <location>
        <begin position="201"/>
        <end position="349"/>
    </location>
</feature>
<feature type="transmembrane region" description="Helical" evidence="5">
    <location>
        <begin position="212"/>
        <end position="231"/>
    </location>
</feature>
<evidence type="ECO:0000256" key="2">
    <source>
        <dbReference type="ARBA" id="ARBA00022692"/>
    </source>
</evidence>
<comment type="caution">
    <text evidence="7">The sequence shown here is derived from an EMBL/GenBank/DDBJ whole genome shotgun (WGS) entry which is preliminary data.</text>
</comment>
<dbReference type="AlphaFoldDB" id="A0A1F6GMJ8"/>
<organism evidence="7 8">
    <name type="scientific">Candidatus Lambdaproteobacteria bacterium RIFOXYD2_FULL_56_26</name>
    <dbReference type="NCBI Taxonomy" id="1817773"/>
    <lineage>
        <taxon>Bacteria</taxon>
        <taxon>Pseudomonadati</taxon>
        <taxon>Pseudomonadota</taxon>
        <taxon>Candidatus Lambdaproteobacteria</taxon>
    </lineage>
</organism>
<keyword evidence="3 5" id="KW-1133">Transmembrane helix</keyword>
<comment type="subcellular location">
    <subcellularLocation>
        <location evidence="1">Membrane</location>
        <topology evidence="1">Multi-pass membrane protein</topology>
    </subcellularLocation>
</comment>